<dbReference type="Proteomes" id="UP000216035">
    <property type="component" value="Unassembled WGS sequence"/>
</dbReference>
<gene>
    <name evidence="1" type="ORF">CHX27_09400</name>
</gene>
<organism evidence="1 2">
    <name type="scientific">Flavobacterium aurantiibacter</name>
    <dbReference type="NCBI Taxonomy" id="2023067"/>
    <lineage>
        <taxon>Bacteria</taxon>
        <taxon>Pseudomonadati</taxon>
        <taxon>Bacteroidota</taxon>
        <taxon>Flavobacteriia</taxon>
        <taxon>Flavobacteriales</taxon>
        <taxon>Flavobacteriaceae</taxon>
        <taxon>Flavobacterium</taxon>
    </lineage>
</organism>
<dbReference type="AlphaFoldDB" id="A0A255ZQ23"/>
<accession>A0A255ZQ23</accession>
<proteinExistence type="predicted"/>
<protein>
    <submittedName>
        <fullName evidence="1">Uncharacterized protein</fullName>
    </submittedName>
</protein>
<evidence type="ECO:0000313" key="2">
    <source>
        <dbReference type="Proteomes" id="UP000216035"/>
    </source>
</evidence>
<keyword evidence="2" id="KW-1185">Reference proteome</keyword>
<name>A0A255ZQ23_9FLAO</name>
<reference evidence="1 2" key="1">
    <citation type="submission" date="2017-07" db="EMBL/GenBank/DDBJ databases">
        <title>Flavobacterium cyanobacteriorum sp. nov., isolated from cyanobacterial aggregates in a eutrophic lake.</title>
        <authorList>
            <person name="Cai H."/>
        </authorList>
    </citation>
    <scope>NUCLEOTIDE SEQUENCE [LARGE SCALE GENOMIC DNA]</scope>
    <source>
        <strain evidence="1 2">TH167</strain>
    </source>
</reference>
<comment type="caution">
    <text evidence="1">The sequence shown here is derived from an EMBL/GenBank/DDBJ whole genome shotgun (WGS) entry which is preliminary data.</text>
</comment>
<dbReference type="EMBL" id="NOXX01000200">
    <property type="protein sequence ID" value="OYQ43677.1"/>
    <property type="molecule type" value="Genomic_DNA"/>
</dbReference>
<dbReference type="RefSeq" id="WP_094486520.1">
    <property type="nucleotide sequence ID" value="NZ_NOXX01000200.1"/>
</dbReference>
<evidence type="ECO:0000313" key="1">
    <source>
        <dbReference type="EMBL" id="OYQ43677.1"/>
    </source>
</evidence>
<sequence length="59" mass="6159">MKKLAILVVVAVVALVGLVSYNGKANVSEPKNNGQILAELKTKTGGGEVINPTGKRKLE</sequence>